<evidence type="ECO:0000313" key="3">
    <source>
        <dbReference type="Proteomes" id="UP001345963"/>
    </source>
</evidence>
<comment type="caution">
    <text evidence="2">The sequence shown here is derived from an EMBL/GenBank/DDBJ whole genome shotgun (WGS) entry which is preliminary data.</text>
</comment>
<accession>A0ABU7AQP9</accession>
<feature type="region of interest" description="Disordered" evidence="1">
    <location>
        <begin position="1"/>
        <end position="46"/>
    </location>
</feature>
<proteinExistence type="predicted"/>
<evidence type="ECO:0000313" key="2">
    <source>
        <dbReference type="EMBL" id="MED6239770.1"/>
    </source>
</evidence>
<feature type="region of interest" description="Disordered" evidence="1">
    <location>
        <begin position="82"/>
        <end position="112"/>
    </location>
</feature>
<organism evidence="2 3">
    <name type="scientific">Ataeniobius toweri</name>
    <dbReference type="NCBI Taxonomy" id="208326"/>
    <lineage>
        <taxon>Eukaryota</taxon>
        <taxon>Metazoa</taxon>
        <taxon>Chordata</taxon>
        <taxon>Craniata</taxon>
        <taxon>Vertebrata</taxon>
        <taxon>Euteleostomi</taxon>
        <taxon>Actinopterygii</taxon>
        <taxon>Neopterygii</taxon>
        <taxon>Teleostei</taxon>
        <taxon>Neoteleostei</taxon>
        <taxon>Acanthomorphata</taxon>
        <taxon>Ovalentaria</taxon>
        <taxon>Atherinomorphae</taxon>
        <taxon>Cyprinodontiformes</taxon>
        <taxon>Goodeidae</taxon>
        <taxon>Ataeniobius</taxon>
    </lineage>
</organism>
<feature type="compositionally biased region" description="Basic and acidic residues" evidence="1">
    <location>
        <begin position="95"/>
        <end position="112"/>
    </location>
</feature>
<sequence>MRNKVNINPFGEGSRSISKALDSREPQSEPGNSGEPIQGTRITPRADQLLIQEFREEPRTTSKALLASLPQLRSEVMIQQSERETGLKWAPWESSKARTTDDPKVHKDLSDI</sequence>
<gene>
    <name evidence="2" type="ORF">ATANTOWER_010966</name>
</gene>
<dbReference type="Proteomes" id="UP001345963">
    <property type="component" value="Unassembled WGS sequence"/>
</dbReference>
<protein>
    <submittedName>
        <fullName evidence="2">Uncharacterized protein</fullName>
    </submittedName>
</protein>
<reference evidence="2 3" key="1">
    <citation type="submission" date="2021-07" db="EMBL/GenBank/DDBJ databases">
        <authorList>
            <person name="Palmer J.M."/>
        </authorList>
    </citation>
    <scope>NUCLEOTIDE SEQUENCE [LARGE SCALE GENOMIC DNA]</scope>
    <source>
        <strain evidence="2 3">AT_MEX2019</strain>
        <tissue evidence="2">Muscle</tissue>
    </source>
</reference>
<keyword evidence="3" id="KW-1185">Reference proteome</keyword>
<dbReference type="EMBL" id="JAHUTI010022072">
    <property type="protein sequence ID" value="MED6239770.1"/>
    <property type="molecule type" value="Genomic_DNA"/>
</dbReference>
<evidence type="ECO:0000256" key="1">
    <source>
        <dbReference type="SAM" id="MobiDB-lite"/>
    </source>
</evidence>
<name>A0ABU7AQP9_9TELE</name>